<keyword evidence="4 6" id="KW-0689">Ribosomal protein</keyword>
<dbReference type="HAMAP" id="MF_01345_B">
    <property type="entry name" value="Ribosomal_uS17_B"/>
    <property type="match status" value="1"/>
</dbReference>
<evidence type="ECO:0000313" key="8">
    <source>
        <dbReference type="EMBL" id="HEC67236.1"/>
    </source>
</evidence>
<dbReference type="PANTHER" id="PTHR10744:SF1">
    <property type="entry name" value="SMALL RIBOSOMAL SUBUNIT PROTEIN US17M"/>
    <property type="match status" value="1"/>
</dbReference>
<evidence type="ECO:0000256" key="2">
    <source>
        <dbReference type="ARBA" id="ARBA00022730"/>
    </source>
</evidence>
<dbReference type="InterPro" id="IPR000266">
    <property type="entry name" value="Ribosomal_uS17"/>
</dbReference>
<reference evidence="7 9" key="1">
    <citation type="submission" date="2015-10" db="EMBL/GenBank/DDBJ databases">
        <title>Candidatus Desulfofervidus auxilii, a hydrogenotrophic sulfate-reducing bacterium involved in the thermophilic anaerobic oxidation of methane.</title>
        <authorList>
            <person name="Krukenberg V."/>
            <person name="Richter M."/>
            <person name="Wegener G."/>
        </authorList>
    </citation>
    <scope>NUCLEOTIDE SEQUENCE [LARGE SCALE GENOMIC DNA]</scope>
    <source>
        <strain evidence="7 9">HS1</strain>
    </source>
</reference>
<keyword evidence="3 6" id="KW-0694">RNA-binding</keyword>
<comment type="subunit">
    <text evidence="6">Part of the 30S ribosomal subunit.</text>
</comment>
<dbReference type="RefSeq" id="WP_066060570.1">
    <property type="nucleotide sequence ID" value="NZ_CP013015.1"/>
</dbReference>
<dbReference type="GO" id="GO:0003735">
    <property type="term" value="F:structural constituent of ribosome"/>
    <property type="evidence" value="ECO:0007669"/>
    <property type="project" value="UniProtKB-UniRule"/>
</dbReference>
<evidence type="ECO:0000256" key="3">
    <source>
        <dbReference type="ARBA" id="ARBA00022884"/>
    </source>
</evidence>
<dbReference type="GO" id="GO:0006412">
    <property type="term" value="P:translation"/>
    <property type="evidence" value="ECO:0007669"/>
    <property type="project" value="UniProtKB-UniRule"/>
</dbReference>
<comment type="function">
    <text evidence="6">One of the primary rRNA binding proteins, it binds specifically to the 5'-end of 16S ribosomal RNA.</text>
</comment>
<keyword evidence="5 6" id="KW-0687">Ribonucleoprotein</keyword>
<dbReference type="PRINTS" id="PR00973">
    <property type="entry name" value="RIBOSOMALS17"/>
</dbReference>
<dbReference type="KEGG" id="daw:HS1_000472"/>
<dbReference type="GO" id="GO:0022627">
    <property type="term" value="C:cytosolic small ribosomal subunit"/>
    <property type="evidence" value="ECO:0007669"/>
    <property type="project" value="UniProtKB-UniRule"/>
</dbReference>
<dbReference type="EMBL" id="CP013015">
    <property type="protein sequence ID" value="AMM40278.1"/>
    <property type="molecule type" value="Genomic_DNA"/>
</dbReference>
<dbReference type="NCBIfam" id="NF004123">
    <property type="entry name" value="PRK05610.1"/>
    <property type="match status" value="1"/>
</dbReference>
<dbReference type="CDD" id="cd00364">
    <property type="entry name" value="Ribosomal_uS17"/>
    <property type="match status" value="1"/>
</dbReference>
<evidence type="ECO:0000256" key="5">
    <source>
        <dbReference type="ARBA" id="ARBA00023274"/>
    </source>
</evidence>
<dbReference type="Pfam" id="PF00366">
    <property type="entry name" value="Ribosomal_S17"/>
    <property type="match status" value="1"/>
</dbReference>
<protein>
    <recommendedName>
        <fullName evidence="6">Small ribosomal subunit protein uS17</fullName>
    </recommendedName>
</protein>
<sequence length="85" mass="10057">MGERGAKKTLEGVVVSDKMDKTVVIRVERLIKHPRTGKYIRRKAKFMAHDEKNECKINDKVQIVQTRPLSKHKYWRVLKILERAE</sequence>
<reference evidence="8" key="2">
    <citation type="journal article" date="2020" name="mSystems">
        <title>Genome- and Community-Level Interaction Insights into Carbon Utilization and Element Cycling Functions of Hydrothermarchaeota in Hydrothermal Sediment.</title>
        <authorList>
            <person name="Zhou Z."/>
            <person name="Liu Y."/>
            <person name="Xu W."/>
            <person name="Pan J."/>
            <person name="Luo Z.H."/>
            <person name="Li M."/>
        </authorList>
    </citation>
    <scope>NUCLEOTIDE SEQUENCE [LARGE SCALE GENOMIC DNA]</scope>
    <source>
        <strain evidence="8">HyVt-389</strain>
    </source>
</reference>
<keyword evidence="2 6" id="KW-0699">rRNA-binding</keyword>
<dbReference type="Gene3D" id="2.40.50.140">
    <property type="entry name" value="Nucleic acid-binding proteins"/>
    <property type="match status" value="1"/>
</dbReference>
<keyword evidence="9" id="KW-1185">Reference proteome</keyword>
<dbReference type="OrthoDB" id="9811714at2"/>
<evidence type="ECO:0000256" key="1">
    <source>
        <dbReference type="ARBA" id="ARBA00010254"/>
    </source>
</evidence>
<gene>
    <name evidence="6" type="primary">rpsQ</name>
    <name evidence="8" type="ORF">ENI35_00205</name>
    <name evidence="7" type="ORF">HS1_000472</name>
</gene>
<dbReference type="InterPro" id="IPR012340">
    <property type="entry name" value="NA-bd_OB-fold"/>
</dbReference>
<organism evidence="8">
    <name type="scientific">Desulfofervidus auxilii</name>
    <dbReference type="NCBI Taxonomy" id="1621989"/>
    <lineage>
        <taxon>Bacteria</taxon>
        <taxon>Pseudomonadati</taxon>
        <taxon>Thermodesulfobacteriota</taxon>
        <taxon>Candidatus Desulfofervidia</taxon>
        <taxon>Candidatus Desulfofervidales</taxon>
        <taxon>Candidatus Desulfofervidaceae</taxon>
        <taxon>Candidatus Desulfofervidus</taxon>
    </lineage>
</organism>
<accession>A0A7C2AK81</accession>
<name>A0A7C2AK81_DESA2</name>
<dbReference type="InterPro" id="IPR019984">
    <property type="entry name" value="Ribosomal_uS17_bact/chlr"/>
</dbReference>
<dbReference type="SUPFAM" id="SSF50249">
    <property type="entry name" value="Nucleic acid-binding proteins"/>
    <property type="match status" value="1"/>
</dbReference>
<evidence type="ECO:0000313" key="9">
    <source>
        <dbReference type="Proteomes" id="UP000070560"/>
    </source>
</evidence>
<comment type="similarity">
    <text evidence="1 6">Belongs to the universal ribosomal protein uS17 family.</text>
</comment>
<dbReference type="EMBL" id="DRIH01000006">
    <property type="protein sequence ID" value="HEC67236.1"/>
    <property type="molecule type" value="Genomic_DNA"/>
</dbReference>
<evidence type="ECO:0000256" key="6">
    <source>
        <dbReference type="HAMAP-Rule" id="MF_01345"/>
    </source>
</evidence>
<dbReference type="Proteomes" id="UP000070560">
    <property type="component" value="Chromosome"/>
</dbReference>
<dbReference type="PANTHER" id="PTHR10744">
    <property type="entry name" value="40S RIBOSOMAL PROTEIN S11 FAMILY MEMBER"/>
    <property type="match status" value="1"/>
</dbReference>
<dbReference type="Proteomes" id="UP000885738">
    <property type="component" value="Unassembled WGS sequence"/>
</dbReference>
<proteinExistence type="inferred from homology"/>
<dbReference type="AlphaFoldDB" id="A0A7C2AK81"/>
<dbReference type="NCBIfam" id="TIGR03635">
    <property type="entry name" value="uS17_bact"/>
    <property type="match status" value="1"/>
</dbReference>
<evidence type="ECO:0000256" key="4">
    <source>
        <dbReference type="ARBA" id="ARBA00022980"/>
    </source>
</evidence>
<dbReference type="GO" id="GO:0019843">
    <property type="term" value="F:rRNA binding"/>
    <property type="evidence" value="ECO:0007669"/>
    <property type="project" value="UniProtKB-UniRule"/>
</dbReference>
<evidence type="ECO:0000313" key="7">
    <source>
        <dbReference type="EMBL" id="AMM40278.1"/>
    </source>
</evidence>